<dbReference type="GO" id="GO:0004341">
    <property type="term" value="F:gluconolactonase activity"/>
    <property type="evidence" value="ECO:0007669"/>
    <property type="project" value="TreeGrafter"/>
</dbReference>
<feature type="binding site" evidence="3">
    <location>
        <position position="345"/>
    </location>
    <ligand>
        <name>a divalent metal cation</name>
        <dbReference type="ChEBI" id="CHEBI:60240"/>
    </ligand>
</feature>
<feature type="binding site" evidence="3">
    <location>
        <position position="243"/>
    </location>
    <ligand>
        <name>substrate</name>
    </ligand>
</feature>
<reference evidence="5" key="1">
    <citation type="journal article" date="2016" name="Gigascience">
        <title>De novo construction of an expanded transcriptome assembly for the western tarnished plant bug, Lygus hesperus.</title>
        <authorList>
            <person name="Tassone E.E."/>
            <person name="Geib S.M."/>
            <person name="Hall B."/>
            <person name="Fabrick J.A."/>
            <person name="Brent C.S."/>
            <person name="Hull J.J."/>
        </authorList>
    </citation>
    <scope>NUCLEOTIDE SEQUENCE</scope>
</reference>
<proteinExistence type="inferred from homology"/>
<evidence type="ECO:0000256" key="2">
    <source>
        <dbReference type="PIRSR" id="PIRSR605511-1"/>
    </source>
</evidence>
<keyword evidence="3" id="KW-0479">Metal-binding</keyword>
<feature type="active site" description="Proton donor/acceptor" evidence="2">
    <location>
        <position position="345"/>
    </location>
</feature>
<accession>A0A146KVF8</accession>
<dbReference type="PANTHER" id="PTHR10907:SF66">
    <property type="entry name" value="MIP34848P1-RELATED"/>
    <property type="match status" value="1"/>
</dbReference>
<name>A0A146KVF8_LYGHE</name>
<dbReference type="GO" id="GO:0019853">
    <property type="term" value="P:L-ascorbic acid biosynthetic process"/>
    <property type="evidence" value="ECO:0007669"/>
    <property type="project" value="TreeGrafter"/>
</dbReference>
<dbReference type="EMBL" id="GDHC01018158">
    <property type="protein sequence ID" value="JAQ00471.1"/>
    <property type="molecule type" value="Transcribed_RNA"/>
</dbReference>
<dbReference type="GO" id="GO:0005509">
    <property type="term" value="F:calcium ion binding"/>
    <property type="evidence" value="ECO:0007669"/>
    <property type="project" value="TreeGrafter"/>
</dbReference>
<dbReference type="PRINTS" id="PR01790">
    <property type="entry name" value="SMP30FAMILY"/>
</dbReference>
<dbReference type="PANTHER" id="PTHR10907">
    <property type="entry name" value="REGUCALCIN"/>
    <property type="match status" value="1"/>
</dbReference>
<feature type="binding site" evidence="3">
    <location>
        <position position="151"/>
    </location>
    <ligand>
        <name>a divalent metal cation</name>
        <dbReference type="ChEBI" id="CHEBI:60240"/>
    </ligand>
</feature>
<dbReference type="AlphaFoldDB" id="A0A146KVF8"/>
<dbReference type="InterPro" id="IPR005511">
    <property type="entry name" value="SMP-30"/>
</dbReference>
<evidence type="ECO:0000256" key="3">
    <source>
        <dbReference type="PIRSR" id="PIRSR605511-2"/>
    </source>
</evidence>
<protein>
    <submittedName>
        <fullName evidence="5">Regucalcin</fullName>
    </submittedName>
</protein>
<dbReference type="SUPFAM" id="SSF63829">
    <property type="entry name" value="Calcium-dependent phosphotriesterase"/>
    <property type="match status" value="2"/>
</dbReference>
<dbReference type="InterPro" id="IPR011042">
    <property type="entry name" value="6-blade_b-propeller_TolB-like"/>
</dbReference>
<organism evidence="5">
    <name type="scientific">Lygus hesperus</name>
    <name type="common">Western plant bug</name>
    <dbReference type="NCBI Taxonomy" id="30085"/>
    <lineage>
        <taxon>Eukaryota</taxon>
        <taxon>Metazoa</taxon>
        <taxon>Ecdysozoa</taxon>
        <taxon>Arthropoda</taxon>
        <taxon>Hexapoda</taxon>
        <taxon>Insecta</taxon>
        <taxon>Pterygota</taxon>
        <taxon>Neoptera</taxon>
        <taxon>Paraneoptera</taxon>
        <taxon>Hemiptera</taxon>
        <taxon>Heteroptera</taxon>
        <taxon>Panheteroptera</taxon>
        <taxon>Cimicomorpha</taxon>
        <taxon>Miridae</taxon>
        <taxon>Mirini</taxon>
        <taxon>Lygus</taxon>
    </lineage>
</organism>
<feature type="binding site" evidence="3">
    <location>
        <position position="293"/>
    </location>
    <ligand>
        <name>a divalent metal cation</name>
        <dbReference type="ChEBI" id="CHEBI:60240"/>
    </ligand>
</feature>
<dbReference type="InterPro" id="IPR013658">
    <property type="entry name" value="SGL"/>
</dbReference>
<feature type="non-terminal residue" evidence="5">
    <location>
        <position position="1"/>
    </location>
</feature>
<evidence type="ECO:0000256" key="1">
    <source>
        <dbReference type="ARBA" id="ARBA00008853"/>
    </source>
</evidence>
<evidence type="ECO:0000259" key="4">
    <source>
        <dbReference type="Pfam" id="PF08450"/>
    </source>
</evidence>
<comment type="cofactor">
    <cofactor evidence="3">
        <name>Zn(2+)</name>
        <dbReference type="ChEBI" id="CHEBI:29105"/>
    </cofactor>
    <text evidence="3">Binds 1 divalent metal cation per subunit.</text>
</comment>
<keyword evidence="3" id="KW-0862">Zinc</keyword>
<dbReference type="Pfam" id="PF08450">
    <property type="entry name" value="SGL"/>
    <property type="match status" value="2"/>
</dbReference>
<feature type="domain" description="SMP-30/Gluconolactonase/LRE-like region" evidence="4">
    <location>
        <begin position="2"/>
        <end position="101"/>
    </location>
</feature>
<dbReference type="Gene3D" id="2.120.10.30">
    <property type="entry name" value="TolB, C-terminal domain"/>
    <property type="match status" value="2"/>
</dbReference>
<feature type="domain" description="SMP-30/Gluconolactonase/LRE-like region" evidence="4">
    <location>
        <begin position="151"/>
        <end position="354"/>
    </location>
</feature>
<gene>
    <name evidence="5" type="primary">RGN_6</name>
    <name evidence="5" type="ORF">g.43589</name>
</gene>
<evidence type="ECO:0000313" key="5">
    <source>
        <dbReference type="EMBL" id="JAQ00471.1"/>
    </source>
</evidence>
<feature type="binding site" evidence="3">
    <location>
        <position position="241"/>
    </location>
    <ligand>
        <name>substrate</name>
    </ligand>
</feature>
<comment type="similarity">
    <text evidence="1">Belongs to the SMP-30/CGR1 family.</text>
</comment>
<sequence length="354" mass="39426">WYVDSRKFTVDEFDFNMDKGEIKNMRTLFDVKKHDIPGAPDGLTTDADGNLWVALFGGSRIIRVKPSTGELLQTLSIPGSNTKVTSTGFGGPNLDELYVMATTDDETGSIFLVTGLGVRGHPPPSFNLPSLLTLQQHKIERLNIDGLTLVESPYWNIETQSLFFVELRVGKIHMYTPATKRSISIKTWDGTTSFIIPVRDRSDHFVIGEKLNVTLIHWDVESNKIVSKQVLATMPDKPTNRLNDGKCDSTGRLWSGTMTDAAGKDIKSGEGFFYSYSNKDGVKLHLKNISISNGIESSSYNKKLWYIDSRKFMVDEFDFNVNNGEISNLKPLFDVKKNNLPGAPDGMTIDADGN</sequence>
<feature type="non-terminal residue" evidence="5">
    <location>
        <position position="354"/>
    </location>
</feature>